<reference evidence="3 4" key="1">
    <citation type="submission" date="2024-02" db="EMBL/GenBank/DDBJ databases">
        <authorList>
            <person name="Chen Y."/>
            <person name="Shah S."/>
            <person name="Dougan E. K."/>
            <person name="Thang M."/>
            <person name="Chan C."/>
        </authorList>
    </citation>
    <scope>NUCLEOTIDE SEQUENCE [LARGE SCALE GENOMIC DNA]</scope>
</reference>
<feature type="compositionally biased region" description="Basic and acidic residues" evidence="2">
    <location>
        <begin position="285"/>
        <end position="294"/>
    </location>
</feature>
<proteinExistence type="predicted"/>
<dbReference type="EMBL" id="CAXAMM010040906">
    <property type="protein sequence ID" value="CAK9096119.1"/>
    <property type="molecule type" value="Genomic_DNA"/>
</dbReference>
<dbReference type="PANTHER" id="PTHR47026:SF2">
    <property type="entry name" value="FLAGELLAR ASSOCIATED PROTEIN"/>
    <property type="match status" value="1"/>
</dbReference>
<evidence type="ECO:0000256" key="1">
    <source>
        <dbReference type="SAM" id="Coils"/>
    </source>
</evidence>
<name>A0ABP0R6A0_9DINO</name>
<dbReference type="Proteomes" id="UP001642464">
    <property type="component" value="Unassembled WGS sequence"/>
</dbReference>
<organism evidence="3 4">
    <name type="scientific">Durusdinium trenchii</name>
    <dbReference type="NCBI Taxonomy" id="1381693"/>
    <lineage>
        <taxon>Eukaryota</taxon>
        <taxon>Sar</taxon>
        <taxon>Alveolata</taxon>
        <taxon>Dinophyceae</taxon>
        <taxon>Suessiales</taxon>
        <taxon>Symbiodiniaceae</taxon>
        <taxon>Durusdinium</taxon>
    </lineage>
</organism>
<evidence type="ECO:0000313" key="4">
    <source>
        <dbReference type="Proteomes" id="UP001642464"/>
    </source>
</evidence>
<gene>
    <name evidence="3" type="ORF">SCF082_LOCUS45145</name>
</gene>
<accession>A0ABP0R6A0</accession>
<feature type="coiled-coil region" evidence="1">
    <location>
        <begin position="103"/>
        <end position="133"/>
    </location>
</feature>
<sequence>MGRVWAFVQQFPSSRSVGAPEPAGIPELILNLGRDLPIGREVARQLSGSGSVELASFEEVVQTLKKVEETQEREVVDGETTTPLTLLKRLNAYRKQCESNGEYVEAQKARKKYEELRAKEEERQRRLVDQAQQQEMMEVEQAQRAQFLGFSNAWDKYMADYESTAYMSLERLKEQHGEELSKFQEMIRALAGKPKQEALAKLGKYEEAWKVKEEGDQLEQWEQARSASLVSDSAKRQEGRLRSQQQKALQALLKRIQRDRGEQSLGIESGAEAAIRSIMSQPEHAQRLLDEHDPASVARSAAMGELPALGRVKWRGPSLPENYTPPGGISKGHLEEMEQQG</sequence>
<comment type="caution">
    <text evidence="3">The sequence shown here is derived from an EMBL/GenBank/DDBJ whole genome shotgun (WGS) entry which is preliminary data.</text>
</comment>
<feature type="region of interest" description="Disordered" evidence="2">
    <location>
        <begin position="285"/>
        <end position="341"/>
    </location>
</feature>
<protein>
    <submittedName>
        <fullName evidence="3">Uncharacterized protein</fullName>
    </submittedName>
</protein>
<keyword evidence="4" id="KW-1185">Reference proteome</keyword>
<keyword evidence="1" id="KW-0175">Coiled coil</keyword>
<evidence type="ECO:0000313" key="3">
    <source>
        <dbReference type="EMBL" id="CAK9096119.1"/>
    </source>
</evidence>
<evidence type="ECO:0000256" key="2">
    <source>
        <dbReference type="SAM" id="MobiDB-lite"/>
    </source>
</evidence>
<dbReference type="PANTHER" id="PTHR47026">
    <property type="entry name" value="PIGMENTOSA GTPASE REGULATOR-LIKE PROTEIN, PUTATIVE-RELATED"/>
    <property type="match status" value="1"/>
</dbReference>
<feature type="compositionally biased region" description="Basic and acidic residues" evidence="2">
    <location>
        <begin position="332"/>
        <end position="341"/>
    </location>
</feature>